<reference evidence="6" key="1">
    <citation type="journal article" date="2023" name="Insect Mol. Biol.">
        <title>Genome sequencing provides insights into the evolution of gene families encoding plant cell wall-degrading enzymes in longhorned beetles.</title>
        <authorList>
            <person name="Shin N.R."/>
            <person name="Okamura Y."/>
            <person name="Kirsch R."/>
            <person name="Pauchet Y."/>
        </authorList>
    </citation>
    <scope>NUCLEOTIDE SEQUENCE</scope>
    <source>
        <strain evidence="6">AMC_N1</strain>
    </source>
</reference>
<gene>
    <name evidence="6" type="ORF">NQ318_001506</name>
</gene>
<dbReference type="GO" id="GO:0005615">
    <property type="term" value="C:extracellular space"/>
    <property type="evidence" value="ECO:0007669"/>
    <property type="project" value="InterPro"/>
</dbReference>
<dbReference type="AlphaFoldDB" id="A0AAV8Y9U7"/>
<organism evidence="6 7">
    <name type="scientific">Aromia moschata</name>
    <dbReference type="NCBI Taxonomy" id="1265417"/>
    <lineage>
        <taxon>Eukaryota</taxon>
        <taxon>Metazoa</taxon>
        <taxon>Ecdysozoa</taxon>
        <taxon>Arthropoda</taxon>
        <taxon>Hexapoda</taxon>
        <taxon>Insecta</taxon>
        <taxon>Pterygota</taxon>
        <taxon>Neoptera</taxon>
        <taxon>Endopterygota</taxon>
        <taxon>Coleoptera</taxon>
        <taxon>Polyphaga</taxon>
        <taxon>Cucujiformia</taxon>
        <taxon>Chrysomeloidea</taxon>
        <taxon>Cerambycidae</taxon>
        <taxon>Cerambycinae</taxon>
        <taxon>Callichromatini</taxon>
        <taxon>Aromia</taxon>
    </lineage>
</organism>
<dbReference type="SUPFAM" id="SSF56574">
    <property type="entry name" value="Serpins"/>
    <property type="match status" value="1"/>
</dbReference>
<keyword evidence="3" id="KW-0722">Serine protease inhibitor</keyword>
<keyword evidence="2" id="KW-0646">Protease inhibitor</keyword>
<evidence type="ECO:0000313" key="7">
    <source>
        <dbReference type="Proteomes" id="UP001162162"/>
    </source>
</evidence>
<evidence type="ECO:0000259" key="5">
    <source>
        <dbReference type="SMART" id="SM00093"/>
    </source>
</evidence>
<dbReference type="Proteomes" id="UP001162162">
    <property type="component" value="Unassembled WGS sequence"/>
</dbReference>
<comment type="similarity">
    <text evidence="1 4">Belongs to the serpin family.</text>
</comment>
<evidence type="ECO:0000256" key="1">
    <source>
        <dbReference type="ARBA" id="ARBA00009500"/>
    </source>
</evidence>
<evidence type="ECO:0000313" key="6">
    <source>
        <dbReference type="EMBL" id="KAJ8947220.1"/>
    </source>
</evidence>
<dbReference type="Gene3D" id="2.30.39.10">
    <property type="entry name" value="Alpha-1-antitrypsin, domain 1"/>
    <property type="match status" value="1"/>
</dbReference>
<dbReference type="InterPro" id="IPR023796">
    <property type="entry name" value="Serpin_dom"/>
</dbReference>
<dbReference type="Gene3D" id="3.30.497.10">
    <property type="entry name" value="Antithrombin, subunit I, domain 2"/>
    <property type="match status" value="1"/>
</dbReference>
<evidence type="ECO:0000256" key="4">
    <source>
        <dbReference type="RuleBase" id="RU000411"/>
    </source>
</evidence>
<sequence>MVLIYGVLAAPVEDDPVQEFENGNRMFSAALYKELVKETSDNIVISPLSLDAILSLTYEGAIGETAAEFVSGLHLPNSNEKVQRAYRTVLPKLESSSDTLELLSANRIYIAEDVVLEDEFSSIAANVYRSGVAQIGFSDSTAAADEINRWVEEETNQKVRNLIDSSNIDANTRMVLVNTLYLSGQWRQPFQTYPEPRSFYRSKDDAVYVTMMLAEQYVNYWKNDELNARFVELPLQGANISMVIALPNEVDGLADLENNVELVLRTPPKVCLLRPVEILLPRFSVETKTKFVPVLQNLGIQRAFSRRAQLSGISSTDKSLYVTDVIQKTYLNVTEGGIEAAAATEDVKSALPDVLVPFIQFEADRPFLYYIRQNGVILFSGRYVGP</sequence>
<protein>
    <recommendedName>
        <fullName evidence="5">Serpin domain-containing protein</fullName>
    </recommendedName>
</protein>
<keyword evidence="7" id="KW-1185">Reference proteome</keyword>
<dbReference type="InterPro" id="IPR036186">
    <property type="entry name" value="Serpin_sf"/>
</dbReference>
<dbReference type="EMBL" id="JAPWTK010000167">
    <property type="protein sequence ID" value="KAJ8947220.1"/>
    <property type="molecule type" value="Genomic_DNA"/>
</dbReference>
<dbReference type="PANTHER" id="PTHR11461">
    <property type="entry name" value="SERINE PROTEASE INHIBITOR, SERPIN"/>
    <property type="match status" value="1"/>
</dbReference>
<evidence type="ECO:0000256" key="3">
    <source>
        <dbReference type="ARBA" id="ARBA00022900"/>
    </source>
</evidence>
<name>A0AAV8Y9U7_9CUCU</name>
<dbReference type="InterPro" id="IPR023795">
    <property type="entry name" value="Serpin_CS"/>
</dbReference>
<comment type="caution">
    <text evidence="6">The sequence shown here is derived from an EMBL/GenBank/DDBJ whole genome shotgun (WGS) entry which is preliminary data.</text>
</comment>
<dbReference type="InterPro" id="IPR000215">
    <property type="entry name" value="Serpin_fam"/>
</dbReference>
<dbReference type="InterPro" id="IPR042185">
    <property type="entry name" value="Serpin_sf_2"/>
</dbReference>
<feature type="domain" description="Serpin" evidence="5">
    <location>
        <begin position="29"/>
        <end position="386"/>
    </location>
</feature>
<accession>A0AAV8Y9U7</accession>
<proteinExistence type="inferred from homology"/>
<dbReference type="InterPro" id="IPR042178">
    <property type="entry name" value="Serpin_sf_1"/>
</dbReference>
<dbReference type="PANTHER" id="PTHR11461:SF211">
    <property type="entry name" value="GH10112P-RELATED"/>
    <property type="match status" value="1"/>
</dbReference>
<dbReference type="SMART" id="SM00093">
    <property type="entry name" value="SERPIN"/>
    <property type="match status" value="1"/>
</dbReference>
<evidence type="ECO:0000256" key="2">
    <source>
        <dbReference type="ARBA" id="ARBA00022690"/>
    </source>
</evidence>
<dbReference type="GO" id="GO:0004867">
    <property type="term" value="F:serine-type endopeptidase inhibitor activity"/>
    <property type="evidence" value="ECO:0007669"/>
    <property type="project" value="UniProtKB-KW"/>
</dbReference>
<dbReference type="PROSITE" id="PS00284">
    <property type="entry name" value="SERPIN"/>
    <property type="match status" value="1"/>
</dbReference>
<dbReference type="Pfam" id="PF00079">
    <property type="entry name" value="Serpin"/>
    <property type="match status" value="1"/>
</dbReference>